<name>A0A1E3X3J7_9BACT</name>
<comment type="caution">
    <text evidence="3">The sequence shown here is derived from an EMBL/GenBank/DDBJ whole genome shotgun (WGS) entry which is preliminary data.</text>
</comment>
<gene>
    <name evidence="3" type="ORF">SCARUB_04676</name>
</gene>
<accession>A0A1E3X3J7</accession>
<dbReference type="GO" id="GO:0016757">
    <property type="term" value="F:glycosyltransferase activity"/>
    <property type="evidence" value="ECO:0007669"/>
    <property type="project" value="InterPro"/>
</dbReference>
<dbReference type="EMBL" id="MAYW01000262">
    <property type="protein sequence ID" value="ODS30216.1"/>
    <property type="molecule type" value="Genomic_DNA"/>
</dbReference>
<dbReference type="Pfam" id="PF00534">
    <property type="entry name" value="Glycos_transf_1"/>
    <property type="match status" value="1"/>
</dbReference>
<keyword evidence="3" id="KW-0808">Transferase</keyword>
<sequence length="395" mass="44737">MYHCKISDTLISTVRHNLLYVFDNMEFGGGERVFAQMIKSLCRERYKVMVACLLTGTFIEKVKGSGVQVKSIDMRNRFNPRVILQLANLMKREKIDIVHSQGARADFFARIAAKLAKIPIVVSTVTMPVEGFDVNPVVRLIYIILNRFSEHFVNRFIVVSEALKRIMIKKHGIDPQKVVRIYNGIEIDEYCIEGEKAMCRKSRFREELGLENDTQVIGAIGRLVWQKGFEYFIEAIPNVLKEFPEAMFVIVGEGPLENKLKVKSKKLKVDDKVIFTGFRSDIKEVLASIDILVMPSLLEGFPMITLEAMAMAKPIVATDIEGIMETLKNGITGLLVPPKDTSALAKAIVDLLIHGDKAHQMGKAARRIVEERFGVDIMVQKVEEVYEELLQLNTF</sequence>
<dbReference type="Proteomes" id="UP000094056">
    <property type="component" value="Unassembled WGS sequence"/>
</dbReference>
<dbReference type="Gene3D" id="3.40.50.2000">
    <property type="entry name" value="Glycogen Phosphorylase B"/>
    <property type="match status" value="2"/>
</dbReference>
<proteinExistence type="predicted"/>
<dbReference type="PANTHER" id="PTHR45947:SF14">
    <property type="entry name" value="SLL1723 PROTEIN"/>
    <property type="match status" value="1"/>
</dbReference>
<dbReference type="SUPFAM" id="SSF53756">
    <property type="entry name" value="UDP-Glycosyltransferase/glycogen phosphorylase"/>
    <property type="match status" value="1"/>
</dbReference>
<evidence type="ECO:0000259" key="2">
    <source>
        <dbReference type="Pfam" id="PF13439"/>
    </source>
</evidence>
<dbReference type="PANTHER" id="PTHR45947">
    <property type="entry name" value="SULFOQUINOVOSYL TRANSFERASE SQD2"/>
    <property type="match status" value="1"/>
</dbReference>
<feature type="domain" description="Glycosyl transferase family 1" evidence="1">
    <location>
        <begin position="202"/>
        <end position="367"/>
    </location>
</feature>
<feature type="domain" description="Glycosyltransferase subfamily 4-like N-terminal" evidence="2">
    <location>
        <begin position="27"/>
        <end position="188"/>
    </location>
</feature>
<evidence type="ECO:0000313" key="3">
    <source>
        <dbReference type="EMBL" id="ODS30216.1"/>
    </source>
</evidence>
<reference evidence="3 4" key="1">
    <citation type="submission" date="2016-07" db="EMBL/GenBank/DDBJ databases">
        <title>Draft genome of Scalindua rubra, obtained from a brine-seawater interface in the Red Sea, sheds light on salt adaptation in anammox bacteria.</title>
        <authorList>
            <person name="Speth D.R."/>
            <person name="Lagkouvardos I."/>
            <person name="Wang Y."/>
            <person name="Qian P.-Y."/>
            <person name="Dutilh B.E."/>
            <person name="Jetten M.S."/>
        </authorList>
    </citation>
    <scope>NUCLEOTIDE SEQUENCE [LARGE SCALE GENOMIC DNA]</scope>
    <source>
        <strain evidence="3">BSI-1</strain>
    </source>
</reference>
<dbReference type="AlphaFoldDB" id="A0A1E3X3J7"/>
<evidence type="ECO:0000313" key="4">
    <source>
        <dbReference type="Proteomes" id="UP000094056"/>
    </source>
</evidence>
<protein>
    <submittedName>
        <fullName evidence="3">Glycosyltransferase</fullName>
    </submittedName>
</protein>
<dbReference type="InterPro" id="IPR028098">
    <property type="entry name" value="Glyco_trans_4-like_N"/>
</dbReference>
<evidence type="ECO:0000259" key="1">
    <source>
        <dbReference type="Pfam" id="PF00534"/>
    </source>
</evidence>
<dbReference type="Pfam" id="PF13439">
    <property type="entry name" value="Glyco_transf_4"/>
    <property type="match status" value="1"/>
</dbReference>
<organism evidence="3 4">
    <name type="scientific">Candidatus Scalindua rubra</name>
    <dbReference type="NCBI Taxonomy" id="1872076"/>
    <lineage>
        <taxon>Bacteria</taxon>
        <taxon>Pseudomonadati</taxon>
        <taxon>Planctomycetota</taxon>
        <taxon>Candidatus Brocadiia</taxon>
        <taxon>Candidatus Brocadiales</taxon>
        <taxon>Candidatus Scalinduaceae</taxon>
        <taxon>Candidatus Scalindua</taxon>
    </lineage>
</organism>
<dbReference type="InterPro" id="IPR001296">
    <property type="entry name" value="Glyco_trans_1"/>
</dbReference>
<dbReference type="InterPro" id="IPR050194">
    <property type="entry name" value="Glycosyltransferase_grp1"/>
</dbReference>